<feature type="signal peptide" evidence="1">
    <location>
        <begin position="1"/>
        <end position="24"/>
    </location>
</feature>
<dbReference type="AlphaFoldDB" id="A0A6G7CPM1"/>
<dbReference type="KEGG" id="vzi:G5S32_18655"/>
<dbReference type="InterPro" id="IPR036998">
    <property type="entry name" value="Porin_LamB_sf"/>
</dbReference>
<dbReference type="Gene3D" id="2.40.170.10">
    <property type="entry name" value="Porin, LamB type"/>
    <property type="match status" value="1"/>
</dbReference>
<name>A0A6G7CPM1_9VIBR</name>
<gene>
    <name evidence="2" type="ORF">G5S32_18655</name>
</gene>
<dbReference type="GO" id="GO:0015288">
    <property type="term" value="F:porin activity"/>
    <property type="evidence" value="ECO:0007669"/>
    <property type="project" value="InterPro"/>
</dbReference>
<dbReference type="Proteomes" id="UP000503003">
    <property type="component" value="Chromosome 2"/>
</dbReference>
<evidence type="ECO:0000313" key="3">
    <source>
        <dbReference type="Proteomes" id="UP000503003"/>
    </source>
</evidence>
<dbReference type="Pfam" id="PF02264">
    <property type="entry name" value="LamB"/>
    <property type="match status" value="1"/>
</dbReference>
<dbReference type="GO" id="GO:0034219">
    <property type="term" value="P:carbohydrate transmembrane transport"/>
    <property type="evidence" value="ECO:0007669"/>
    <property type="project" value="InterPro"/>
</dbReference>
<keyword evidence="1" id="KW-0732">Signal</keyword>
<dbReference type="RefSeq" id="WP_165313660.1">
    <property type="nucleotide sequence ID" value="NZ_CP049332.1"/>
</dbReference>
<dbReference type="InterPro" id="IPR003192">
    <property type="entry name" value="Porin_LamB"/>
</dbReference>
<dbReference type="SUPFAM" id="SSF56935">
    <property type="entry name" value="Porins"/>
    <property type="match status" value="1"/>
</dbReference>
<dbReference type="EMBL" id="CP049332">
    <property type="protein sequence ID" value="QIH43996.1"/>
    <property type="molecule type" value="Genomic_DNA"/>
</dbReference>
<organism evidence="2 3">
    <name type="scientific">Vibrio ziniensis</name>
    <dbReference type="NCBI Taxonomy" id="2711221"/>
    <lineage>
        <taxon>Bacteria</taxon>
        <taxon>Pseudomonadati</taxon>
        <taxon>Pseudomonadota</taxon>
        <taxon>Gammaproteobacteria</taxon>
        <taxon>Vibrionales</taxon>
        <taxon>Vibrionaceae</taxon>
        <taxon>Vibrio</taxon>
    </lineage>
</organism>
<evidence type="ECO:0000313" key="2">
    <source>
        <dbReference type="EMBL" id="QIH43996.1"/>
    </source>
</evidence>
<evidence type="ECO:0000256" key="1">
    <source>
        <dbReference type="SAM" id="SignalP"/>
    </source>
</evidence>
<accession>A0A6G7CPM1</accession>
<proteinExistence type="predicted"/>
<dbReference type="GO" id="GO:0016020">
    <property type="term" value="C:membrane"/>
    <property type="evidence" value="ECO:0007669"/>
    <property type="project" value="InterPro"/>
</dbReference>
<protein>
    <submittedName>
        <fullName evidence="2">Carbohydrate porin</fullName>
    </submittedName>
</protein>
<sequence length="424" mass="47178">MKKLNLVVAISAALTATASLPTIADDSVQFHGFAMAAGDFQSELDRPKNLALHTDITGPNQDPRGKMGDLGNTYWHDYFTALSLNKRFDGVEEGEWADFTFELLGYGDKSVEASQMYVQYGGLDFLPENARVWAGRKYAGERIRNLAYNIREINVDSGIGYNSDNLDVTIGYNQIDWADLNDNQMGLIQAVEGSRVVFDFAYRFGNAEVGANYMQEKDDPIFQQEREAYSAFAKYKFGSFLGLAGNSSAMIQGGKGLIAQYLSTARISGLSEEDDKSMRFSYYGMIHQFEGFTIEPSFVYEYTDRAEQRRATSVPNTQAGGTYEFGNAEEQGLFAALSVHQALTNNISMQYEAVYANKTNRDGVEGVDGSMYKLAMGPSLQLKSVPWAVPVTNISVAYVGGDEEITDLPVESEWRFGYRFEVFF</sequence>
<reference evidence="2 3" key="1">
    <citation type="submission" date="2020-02" db="EMBL/GenBank/DDBJ databases">
        <title>A complete genome of a marine bacterium Vibrio sp. ZWAL4003 isolated from the mangrove sediment with the ability to degrade polysaccharides.</title>
        <authorList>
            <person name="Wu J."/>
            <person name="Qu W."/>
            <person name="Zeng R."/>
        </authorList>
    </citation>
    <scope>NUCLEOTIDE SEQUENCE [LARGE SCALE GENOMIC DNA]</scope>
    <source>
        <strain evidence="2 3">ZWAL4003</strain>
    </source>
</reference>
<keyword evidence="3" id="KW-1185">Reference proteome</keyword>
<feature type="chain" id="PRO_5026273675" evidence="1">
    <location>
        <begin position="25"/>
        <end position="424"/>
    </location>
</feature>